<protein>
    <submittedName>
        <fullName evidence="1">Uncharacterized protein</fullName>
    </submittedName>
</protein>
<sequence>MEWRLKYQAQHLWEYEAINPVKSLRFRKCDRMRNLGTKFGFQTTLQMFDDVQDCGLRGPDEMSYFIVIRFKPYLKTFSSRNRSVVGKNKRSLFKE</sequence>
<proteinExistence type="predicted"/>
<organism evidence="1 2">
    <name type="scientific">Araneus ventricosus</name>
    <name type="common">Orbweaver spider</name>
    <name type="synonym">Epeira ventricosa</name>
    <dbReference type="NCBI Taxonomy" id="182803"/>
    <lineage>
        <taxon>Eukaryota</taxon>
        <taxon>Metazoa</taxon>
        <taxon>Ecdysozoa</taxon>
        <taxon>Arthropoda</taxon>
        <taxon>Chelicerata</taxon>
        <taxon>Arachnida</taxon>
        <taxon>Araneae</taxon>
        <taxon>Araneomorphae</taxon>
        <taxon>Entelegynae</taxon>
        <taxon>Araneoidea</taxon>
        <taxon>Araneidae</taxon>
        <taxon>Araneus</taxon>
    </lineage>
</organism>
<dbReference type="AlphaFoldDB" id="A0A4Y2CUL6"/>
<evidence type="ECO:0000313" key="1">
    <source>
        <dbReference type="EMBL" id="GBM08162.1"/>
    </source>
</evidence>
<dbReference type="EMBL" id="BGPR01000252">
    <property type="protein sequence ID" value="GBM08162.1"/>
    <property type="molecule type" value="Genomic_DNA"/>
</dbReference>
<name>A0A4Y2CUL6_ARAVE</name>
<dbReference type="Proteomes" id="UP000499080">
    <property type="component" value="Unassembled WGS sequence"/>
</dbReference>
<comment type="caution">
    <text evidence="1">The sequence shown here is derived from an EMBL/GenBank/DDBJ whole genome shotgun (WGS) entry which is preliminary data.</text>
</comment>
<accession>A0A4Y2CUL6</accession>
<evidence type="ECO:0000313" key="2">
    <source>
        <dbReference type="Proteomes" id="UP000499080"/>
    </source>
</evidence>
<reference evidence="1 2" key="1">
    <citation type="journal article" date="2019" name="Sci. Rep.">
        <title>Orb-weaving spider Araneus ventricosus genome elucidates the spidroin gene catalogue.</title>
        <authorList>
            <person name="Kono N."/>
            <person name="Nakamura H."/>
            <person name="Ohtoshi R."/>
            <person name="Moran D.A.P."/>
            <person name="Shinohara A."/>
            <person name="Yoshida Y."/>
            <person name="Fujiwara M."/>
            <person name="Mori M."/>
            <person name="Tomita M."/>
            <person name="Arakawa K."/>
        </authorList>
    </citation>
    <scope>NUCLEOTIDE SEQUENCE [LARGE SCALE GENOMIC DNA]</scope>
</reference>
<keyword evidence="2" id="KW-1185">Reference proteome</keyword>
<gene>
    <name evidence="1" type="ORF">AVEN_214488_1</name>
</gene>